<dbReference type="Gene3D" id="3.30.980.40">
    <property type="match status" value="1"/>
</dbReference>
<name>A0ABW2NJR1_9BACL</name>
<protein>
    <submittedName>
        <fullName evidence="6">FtsK/SpoIIIE domain-containing protein</fullName>
    </submittedName>
</protein>
<dbReference type="InterPro" id="IPR027417">
    <property type="entry name" value="P-loop_NTPase"/>
</dbReference>
<keyword evidence="7" id="KW-1185">Reference proteome</keyword>
<evidence type="ECO:0000313" key="6">
    <source>
        <dbReference type="EMBL" id="MFC7370744.1"/>
    </source>
</evidence>
<dbReference type="PANTHER" id="PTHR22683">
    <property type="entry name" value="SPORULATION PROTEIN RELATED"/>
    <property type="match status" value="1"/>
</dbReference>
<dbReference type="PANTHER" id="PTHR22683:SF1">
    <property type="entry name" value="TYPE VII SECRETION SYSTEM PROTEIN ESSC"/>
    <property type="match status" value="1"/>
</dbReference>
<dbReference type="InterPro" id="IPR050206">
    <property type="entry name" value="FtsK/SpoIIIE/SftA"/>
</dbReference>
<dbReference type="RefSeq" id="WP_379746636.1">
    <property type="nucleotide sequence ID" value="NZ_JBHTCP010000006.1"/>
</dbReference>
<evidence type="ECO:0000256" key="3">
    <source>
        <dbReference type="PROSITE-ProRule" id="PRU00289"/>
    </source>
</evidence>
<evidence type="ECO:0000256" key="4">
    <source>
        <dbReference type="SAM" id="MobiDB-lite"/>
    </source>
</evidence>
<proteinExistence type="predicted"/>
<feature type="binding site" evidence="3">
    <location>
        <begin position="1474"/>
        <end position="1481"/>
    </location>
    <ligand>
        <name>ATP</name>
        <dbReference type="ChEBI" id="CHEBI:30616"/>
    </ligand>
</feature>
<gene>
    <name evidence="6" type="ORF">ACFQPF_03545</name>
</gene>
<dbReference type="Proteomes" id="UP001596549">
    <property type="component" value="Unassembled WGS sequence"/>
</dbReference>
<evidence type="ECO:0000259" key="5">
    <source>
        <dbReference type="PROSITE" id="PS50901"/>
    </source>
</evidence>
<dbReference type="PROSITE" id="PS50901">
    <property type="entry name" value="FTSK"/>
    <property type="match status" value="1"/>
</dbReference>
<dbReference type="SUPFAM" id="SSF52540">
    <property type="entry name" value="P-loop containing nucleoside triphosphate hydrolases"/>
    <property type="match status" value="1"/>
</dbReference>
<sequence length="1693" mass="195220">MISTRETVTNNEFIAKWIKKIFINHFKEQRKAHTEKIFIKISGFTELQVNNILKELKNSTSELVNYYNPKIRTITPIEGFSEFSFKENETSTWLRNNTGYNEALILIINEITPEAQSLENVYSIDESYLISQEGLKLLYSTLSLDYGFAAEEIEDIKTFLSIYNKVNEPQLLDLVNFIVNIITDEAPSTVQKIQKHLPELNLFKDTNLTIRATSLPRIKNNFYLSNLQSASSSLETEKLLDKLYSFIQAEENNEQLLVEINKQEFEKDAIDFLNHKSKKLLNYEFELIDYVLKFKDKRKNLVEKVKDAFSIEELNEEEKKNAEQMIKALEDKDDPDLIQEFADEFSAILDKTPGLLKSITRVIDKLRHPSEYEDFSHALLYEVFNLIEENMDVIEGNVSFTIKLLTNKISNRTKKLIEVYFGNIHNVIPNVKFEDNSIILETDETSKDNEITIAIKLYHEGKFVKENKLKLLNIFDNNLYQMLQIVEEGNIPYIKNYLENEIEVLDTTDFLTKNVDYYIAENNEEMQSAINNLNDFTEYYLGTLKEVNKNGLFSIQVNVLEEQIRNFSSNIYQSVLVSKDIYRALNIMGTIDTLNCKKGETDYAQERIVTLLNPIRLLSYLQRFKKINEQIQWWALKAKNNELETLKLNEYLEYEIEQTMNLAPRYFTSDGDESFLIEVSERMGEGRFTLNTSPVKNQDHLAKEFSDELLKVTKNYLEVYPYAKDGLDLLFLYCQSADIIIKSIDVLFKDLKDLNKLKICVHSTQAAVLHQKLNKWVAQREEFIKPIGQSKFPLVELKVISGDKVSEISSHIKNHMIDADLVVLTDYFGNSNQIKFDFEKIKTVNSNDWFVRPFKEPLLNKEAVKRIPFVSEHLPQVLQNFYQLQFIIQSNQMPDQNELYVLKNKIAITSSSDNTLIDFMHDNFNWIMIMDRFLDKSLLRKASSKAQIIQYKSKTGANKNYKLILSSSQYVRKLSSNLDDYAYYDRLTRKLKEIMKNEDILKVKIKESVDIVKDISGALVLKVIGPGKYAHEMMATYLSIKNNNYSDSGLSVWSICDELPWFTHNKRRPDLVQTTITVNKLNKVDITFELKELKFINHRIFDRERADSIKQIQAGRQLYENIFDFSKMKTDAAYWKDELLHYFIEKGSYSNEEADILTTLQSTDLKDINVEFKASVDVYCYTSNLSEYHFEKIQDGQFREVETEFITNLFNRYYILKELGAHETQLPSYEELNGSGSLEEQIKNEDIIIELPPKIPPTVIKGKDEIDHNGEDTSDENKTENDKKTDKRDSDDPEFINIEPKDTISVVDPIIDNALYPELEALKGLANNTPLEQSDYTDIKNNYQNLLIRNFNKNGISIRVKEIIVGSSVIRMVISIPSDVSAKKITARGNDIQLWLGLNNEPHIFINSKGINIDIVREDPETIFFENFMNLTRKQLQNKIKESNLIAPLGLDPLNNVIYIDLSDSTTPHLLTGGTTGSGKSVTLNSVILGIMCLYSPSNVEFIFIDPKKVEFAVYENKKHTRSVITEINEAVIALDSLVNEMEERYGKFAKVGATNLEEYIEITETSIPRLVVVFDEFADFMSQEKEIAKRVENAILRLGQKARAAGVHLIICTQNPKADIINTNIRNNLGARLALRVADANASQVILDSDGAERLAGKGDFLAKVSYGNTERGKSPFLTPKVKAALLRFFEN</sequence>
<comment type="caution">
    <text evidence="6">The sequence shown here is derived from an EMBL/GenBank/DDBJ whole genome shotgun (WGS) entry which is preliminary data.</text>
</comment>
<feature type="compositionally biased region" description="Basic and acidic residues" evidence="4">
    <location>
        <begin position="1261"/>
        <end position="1290"/>
    </location>
</feature>
<feature type="domain" description="FtsK" evidence="5">
    <location>
        <begin position="1454"/>
        <end position="1645"/>
    </location>
</feature>
<organism evidence="6 7">
    <name type="scientific">Fictibacillus iocasae</name>
    <dbReference type="NCBI Taxonomy" id="2715437"/>
    <lineage>
        <taxon>Bacteria</taxon>
        <taxon>Bacillati</taxon>
        <taxon>Bacillota</taxon>
        <taxon>Bacilli</taxon>
        <taxon>Bacillales</taxon>
        <taxon>Fictibacillaceae</taxon>
        <taxon>Fictibacillus</taxon>
    </lineage>
</organism>
<dbReference type="Pfam" id="PF01580">
    <property type="entry name" value="FtsK_SpoIIIE"/>
    <property type="match status" value="1"/>
</dbReference>
<accession>A0ABW2NJR1</accession>
<evidence type="ECO:0000256" key="1">
    <source>
        <dbReference type="ARBA" id="ARBA00022741"/>
    </source>
</evidence>
<evidence type="ECO:0000256" key="2">
    <source>
        <dbReference type="ARBA" id="ARBA00022840"/>
    </source>
</evidence>
<dbReference type="Gene3D" id="3.40.50.300">
    <property type="entry name" value="P-loop containing nucleotide triphosphate hydrolases"/>
    <property type="match status" value="1"/>
</dbReference>
<feature type="region of interest" description="Disordered" evidence="4">
    <location>
        <begin position="1255"/>
        <end position="1297"/>
    </location>
</feature>
<keyword evidence="2 3" id="KW-0067">ATP-binding</keyword>
<keyword evidence="1 3" id="KW-0547">Nucleotide-binding</keyword>
<dbReference type="InterPro" id="IPR002543">
    <property type="entry name" value="FtsK_dom"/>
</dbReference>
<evidence type="ECO:0000313" key="7">
    <source>
        <dbReference type="Proteomes" id="UP001596549"/>
    </source>
</evidence>
<reference evidence="7" key="1">
    <citation type="journal article" date="2019" name="Int. J. Syst. Evol. Microbiol.">
        <title>The Global Catalogue of Microorganisms (GCM) 10K type strain sequencing project: providing services to taxonomists for standard genome sequencing and annotation.</title>
        <authorList>
            <consortium name="The Broad Institute Genomics Platform"/>
            <consortium name="The Broad Institute Genome Sequencing Center for Infectious Disease"/>
            <person name="Wu L."/>
            <person name="Ma J."/>
        </authorList>
    </citation>
    <scope>NUCLEOTIDE SEQUENCE [LARGE SCALE GENOMIC DNA]</scope>
    <source>
        <strain evidence="7">NBRC 106396</strain>
    </source>
</reference>
<dbReference type="EMBL" id="JBHTCP010000006">
    <property type="protein sequence ID" value="MFC7370744.1"/>
    <property type="molecule type" value="Genomic_DNA"/>
</dbReference>